<comment type="caution">
    <text evidence="3">The sequence shown here is derived from an EMBL/GenBank/DDBJ whole genome shotgun (WGS) entry which is preliminary data.</text>
</comment>
<keyword evidence="1" id="KW-0812">Transmembrane</keyword>
<evidence type="ECO:0000256" key="1">
    <source>
        <dbReference type="SAM" id="Phobius"/>
    </source>
</evidence>
<dbReference type="PANTHER" id="PTHR33371">
    <property type="entry name" value="INTERMEMBRANE PHOSPHOLIPID TRANSPORT SYSTEM BINDING PROTEIN MLAD-RELATED"/>
    <property type="match status" value="1"/>
</dbReference>
<keyword evidence="1" id="KW-0472">Membrane</keyword>
<reference evidence="3 4" key="1">
    <citation type="journal article" date="2021" name="Sci. Rep.">
        <title>The distribution of antibiotic resistance genes in chicken gut microbiota commensals.</title>
        <authorList>
            <person name="Juricova H."/>
            <person name="Matiasovicova J."/>
            <person name="Kubasova T."/>
            <person name="Cejkova D."/>
            <person name="Rychlik I."/>
        </authorList>
    </citation>
    <scope>NUCLEOTIDE SEQUENCE [LARGE SCALE GENOMIC DNA]</scope>
    <source>
        <strain evidence="3 4">An537</strain>
    </source>
</reference>
<dbReference type="InterPro" id="IPR052336">
    <property type="entry name" value="MlaD_Phospholipid_Transporter"/>
</dbReference>
<protein>
    <submittedName>
        <fullName evidence="3">MCE family protein</fullName>
    </submittedName>
</protein>
<sequence>MKWTTEAKVGLFTVIGIVLFAMCIIFLGRIELFQPPQMHITGEFKSVNGLKPGNQVKYSGVSIGRIKDMTVTDTGVTVAMEIKEDTKIPEDSQFSLANDGILGDKYIQVTPGKSQTYLKDGATVTGEGDSAIDKTMQQASELMKEANKTLASINAVIGDKQTQTSLRNMLRTTEVIANNTAALTGQMNAMLSDNRGNVNEMAANMVKITNDMASITNQFDSSMKQFNSDGQAGNDMRAILTNLKQTTESIQHMAGSMEGVVTDPQSAADIKATLHNTAQLSTKLNRLTGGDVVDTATGESKSGGSSSGKKFGLQAQTGLEMLYNNQTDRYSPNFEFRLRAGQSAVSLGGTHIGDGGNLELTYGKFLTDKWLLRGGLFDGDVGIGVDYGYGSPFMISLAAMDPNDQRYRIRGEFELFDDTYAVAQFVRPYSAENGGNYFGIKRVF</sequence>
<evidence type="ECO:0000259" key="2">
    <source>
        <dbReference type="Pfam" id="PF02470"/>
    </source>
</evidence>
<organism evidence="3 4">
    <name type="scientific">Veillonella magna</name>
    <dbReference type="NCBI Taxonomy" id="464322"/>
    <lineage>
        <taxon>Bacteria</taxon>
        <taxon>Bacillati</taxon>
        <taxon>Bacillota</taxon>
        <taxon>Negativicutes</taxon>
        <taxon>Veillonellales</taxon>
        <taxon>Veillonellaceae</taxon>
        <taxon>Veillonella</taxon>
    </lineage>
</organism>
<dbReference type="EMBL" id="JACJLA010000009">
    <property type="protein sequence ID" value="MBM6912854.1"/>
    <property type="molecule type" value="Genomic_DNA"/>
</dbReference>
<gene>
    <name evidence="3" type="ORF">H6A01_05900</name>
</gene>
<keyword evidence="4" id="KW-1185">Reference proteome</keyword>
<evidence type="ECO:0000313" key="4">
    <source>
        <dbReference type="Proteomes" id="UP000707138"/>
    </source>
</evidence>
<proteinExistence type="predicted"/>
<name>A0ABS2GFA9_9FIRM</name>
<dbReference type="RefSeq" id="WP_205087889.1">
    <property type="nucleotide sequence ID" value="NZ_JACJLA010000009.1"/>
</dbReference>
<dbReference type="InterPro" id="IPR003399">
    <property type="entry name" value="Mce/MlaD"/>
</dbReference>
<keyword evidence="1" id="KW-1133">Transmembrane helix</keyword>
<feature type="domain" description="Mce/MlaD" evidence="2">
    <location>
        <begin position="39"/>
        <end position="112"/>
    </location>
</feature>
<dbReference type="Pfam" id="PF02470">
    <property type="entry name" value="MlaD"/>
    <property type="match status" value="1"/>
</dbReference>
<evidence type="ECO:0000313" key="3">
    <source>
        <dbReference type="EMBL" id="MBM6912854.1"/>
    </source>
</evidence>
<feature type="transmembrane region" description="Helical" evidence="1">
    <location>
        <begin position="9"/>
        <end position="28"/>
    </location>
</feature>
<accession>A0ABS2GFA9</accession>
<dbReference type="PANTHER" id="PTHR33371:SF4">
    <property type="entry name" value="INTERMEMBRANE PHOSPHOLIPID TRANSPORT SYSTEM BINDING PROTEIN MLAD"/>
    <property type="match status" value="1"/>
</dbReference>
<dbReference type="Proteomes" id="UP000707138">
    <property type="component" value="Unassembled WGS sequence"/>
</dbReference>